<accession>A0ABP3P0T3</accession>
<reference evidence="3" key="1">
    <citation type="journal article" date="2019" name="Int. J. Syst. Evol. Microbiol.">
        <title>The Global Catalogue of Microorganisms (GCM) 10K type strain sequencing project: providing services to taxonomists for standard genome sequencing and annotation.</title>
        <authorList>
            <consortium name="The Broad Institute Genomics Platform"/>
            <consortium name="The Broad Institute Genome Sequencing Center for Infectious Disease"/>
            <person name="Wu L."/>
            <person name="Ma J."/>
        </authorList>
    </citation>
    <scope>NUCLEOTIDE SEQUENCE [LARGE SCALE GENOMIC DNA]</scope>
    <source>
        <strain evidence="3">JCM 10303</strain>
    </source>
</reference>
<dbReference type="InterPro" id="IPR004165">
    <property type="entry name" value="CoA_trans_fam_I"/>
</dbReference>
<organism evidence="2 3">
    <name type="scientific">Saccharopolyspora erythraea</name>
    <name type="common">Streptomyces erythraeus</name>
    <dbReference type="NCBI Taxonomy" id="1836"/>
    <lineage>
        <taxon>Bacteria</taxon>
        <taxon>Bacillati</taxon>
        <taxon>Actinomycetota</taxon>
        <taxon>Actinomycetes</taxon>
        <taxon>Pseudonocardiales</taxon>
        <taxon>Pseudonocardiaceae</taxon>
        <taxon>Saccharopolyspora</taxon>
    </lineage>
</organism>
<dbReference type="SMART" id="SM00882">
    <property type="entry name" value="CoA_trans"/>
    <property type="match status" value="1"/>
</dbReference>
<dbReference type="Gene3D" id="3.30.30.40">
    <property type="match status" value="1"/>
</dbReference>
<evidence type="ECO:0000256" key="1">
    <source>
        <dbReference type="ARBA" id="ARBA00022679"/>
    </source>
</evidence>
<comment type="caution">
    <text evidence="2">The sequence shown here is derived from an EMBL/GenBank/DDBJ whole genome shotgun (WGS) entry which is preliminary data.</text>
</comment>
<dbReference type="Pfam" id="PF01144">
    <property type="entry name" value="CoA_trans"/>
    <property type="match status" value="1"/>
</dbReference>
<proteinExistence type="predicted"/>
<evidence type="ECO:0000313" key="2">
    <source>
        <dbReference type="EMBL" id="GAA0553984.1"/>
    </source>
</evidence>
<dbReference type="PANTHER" id="PTHR13707:SF60">
    <property type="entry name" value="ACETATE COA-TRANSFERASE SUBUNIT ALPHA"/>
    <property type="match status" value="1"/>
</dbReference>
<dbReference type="Proteomes" id="UP001500729">
    <property type="component" value="Unassembled WGS sequence"/>
</dbReference>
<dbReference type="Gene3D" id="3.40.1080.10">
    <property type="entry name" value="Glutaconate Coenzyme A-transferase"/>
    <property type="match status" value="1"/>
</dbReference>
<protein>
    <submittedName>
        <fullName evidence="2">CoA transferase</fullName>
    </submittedName>
</protein>
<name>A0ABP3P0T3_SACER</name>
<sequence length="317" mass="35688">MTATTFREARVDLERHARPVRDKTCTAAEALRLVEDGHHVGIGGTLYSRTPMALVFELLRQRRRGLTLSRPLTCYEAELLLVTGAADRIVTSWVGIGLNWGLSRVLRHYVERGLAVYEEWSHLGIGLRYKAAAMGVPYLPTLTMLGSDLARVDETTTVRCPYTHQQLLAVPALHPDVALIHVHRADVYGNAQVDGYRHMDADMARAARRVVVSTEEIVEPDAIKASPFSTMLPHFAVDAVVEAPYGCYPHECYGRYEADTDHFDAYVEGIREHGLDGVRHYVDEHVLNHRDFTGFLAEVGSARLDRQRQRAEELTFR</sequence>
<dbReference type="RefSeq" id="WP_009949241.1">
    <property type="nucleotide sequence ID" value="NZ_BAAAGS010000062.1"/>
</dbReference>
<dbReference type="EMBL" id="BAAAGS010000062">
    <property type="protein sequence ID" value="GAA0553984.1"/>
    <property type="molecule type" value="Genomic_DNA"/>
</dbReference>
<keyword evidence="3" id="KW-1185">Reference proteome</keyword>
<dbReference type="PANTHER" id="PTHR13707">
    <property type="entry name" value="KETOACID-COENZYME A TRANSFERASE"/>
    <property type="match status" value="1"/>
</dbReference>
<evidence type="ECO:0000313" key="3">
    <source>
        <dbReference type="Proteomes" id="UP001500729"/>
    </source>
</evidence>
<dbReference type="InterPro" id="IPR037171">
    <property type="entry name" value="NagB/RpiA_transferase-like"/>
</dbReference>
<dbReference type="SUPFAM" id="SSF100950">
    <property type="entry name" value="NagB/RpiA/CoA transferase-like"/>
    <property type="match status" value="1"/>
</dbReference>
<dbReference type="GO" id="GO:0016740">
    <property type="term" value="F:transferase activity"/>
    <property type="evidence" value="ECO:0007669"/>
    <property type="project" value="UniProtKB-KW"/>
</dbReference>
<gene>
    <name evidence="2" type="ORF">GCM10009533_59990</name>
</gene>
<keyword evidence="1 2" id="KW-0808">Transferase</keyword>